<protein>
    <submittedName>
        <fullName evidence="3">Helix-turn-helix domain-containing protein</fullName>
    </submittedName>
</protein>
<dbReference type="InterPro" id="IPR041657">
    <property type="entry name" value="HTH_17"/>
</dbReference>
<evidence type="ECO:0000313" key="4">
    <source>
        <dbReference type="Proteomes" id="UP001317259"/>
    </source>
</evidence>
<dbReference type="RefSeq" id="WP_242375240.1">
    <property type="nucleotide sequence ID" value="NZ_JAKRKC020000002.1"/>
</dbReference>
<keyword evidence="4" id="KW-1185">Reference proteome</keyword>
<proteinExistence type="predicted"/>
<feature type="domain" description="SWIM-type" evidence="2">
    <location>
        <begin position="76"/>
        <end position="117"/>
    </location>
</feature>
<reference evidence="3 4" key="1">
    <citation type="submission" date="2022-04" db="EMBL/GenBank/DDBJ databases">
        <title>Genome draft of Actinomadura sp. ATCC 31491.</title>
        <authorList>
            <person name="Shi X."/>
            <person name="Du Y."/>
        </authorList>
    </citation>
    <scope>NUCLEOTIDE SEQUENCE [LARGE SCALE GENOMIC DNA]</scope>
    <source>
        <strain evidence="3 4">ATCC 31491</strain>
    </source>
</reference>
<dbReference type="InterPro" id="IPR007527">
    <property type="entry name" value="Znf_SWIM"/>
</dbReference>
<dbReference type="Pfam" id="PF12728">
    <property type="entry name" value="HTH_17"/>
    <property type="match status" value="1"/>
</dbReference>
<dbReference type="Proteomes" id="UP001317259">
    <property type="component" value="Unassembled WGS sequence"/>
</dbReference>
<keyword evidence="1" id="KW-0479">Metal-binding</keyword>
<evidence type="ECO:0000256" key="1">
    <source>
        <dbReference type="PROSITE-ProRule" id="PRU00325"/>
    </source>
</evidence>
<evidence type="ECO:0000259" key="2">
    <source>
        <dbReference type="PROSITE" id="PS50966"/>
    </source>
</evidence>
<keyword evidence="1" id="KW-0863">Zinc-finger</keyword>
<evidence type="ECO:0000313" key="3">
    <source>
        <dbReference type="EMBL" id="MCK2219717.1"/>
    </source>
</evidence>
<accession>A0ABT0G537</accession>
<sequence length="124" mass="13420">MAATLTTAEIAAAHRVSVRTAQRWAQQGKVQATKQAGRWVISVPAQLDDYKPHQIDNARDAIEQGAILPTSRPGIYTAVSSDGTTHYLVAEESCTCPAGTKGRYRCYHRAAVALLEAARTRRAA</sequence>
<dbReference type="EMBL" id="JAKRKC020000002">
    <property type="protein sequence ID" value="MCK2219717.1"/>
    <property type="molecule type" value="Genomic_DNA"/>
</dbReference>
<keyword evidence="1" id="KW-0862">Zinc</keyword>
<organism evidence="3 4">
    <name type="scientific">Actinomadura luzonensis</name>
    <dbReference type="NCBI Taxonomy" id="2805427"/>
    <lineage>
        <taxon>Bacteria</taxon>
        <taxon>Bacillati</taxon>
        <taxon>Actinomycetota</taxon>
        <taxon>Actinomycetes</taxon>
        <taxon>Streptosporangiales</taxon>
        <taxon>Thermomonosporaceae</taxon>
        <taxon>Actinomadura</taxon>
    </lineage>
</organism>
<dbReference type="PROSITE" id="PS50966">
    <property type="entry name" value="ZF_SWIM"/>
    <property type="match status" value="1"/>
</dbReference>
<gene>
    <name evidence="3" type="ORF">MF672_038870</name>
</gene>
<name>A0ABT0G537_9ACTN</name>
<comment type="caution">
    <text evidence="3">The sequence shown here is derived from an EMBL/GenBank/DDBJ whole genome shotgun (WGS) entry which is preliminary data.</text>
</comment>
<dbReference type="Pfam" id="PF04434">
    <property type="entry name" value="SWIM"/>
    <property type="match status" value="1"/>
</dbReference>